<evidence type="ECO:0000256" key="1">
    <source>
        <dbReference type="SAM" id="MobiDB-lite"/>
    </source>
</evidence>
<organism evidence="4 5">
    <name type="scientific">Ligilactobacillus animalis</name>
    <dbReference type="NCBI Taxonomy" id="1605"/>
    <lineage>
        <taxon>Bacteria</taxon>
        <taxon>Bacillati</taxon>
        <taxon>Bacillota</taxon>
        <taxon>Bacilli</taxon>
        <taxon>Lactobacillales</taxon>
        <taxon>Lactobacillaceae</taxon>
        <taxon>Ligilactobacillus</taxon>
    </lineage>
</organism>
<comment type="caution">
    <text evidence="4">The sequence shown here is derived from an EMBL/GenBank/DDBJ whole genome shotgun (WGS) entry which is preliminary data.</text>
</comment>
<dbReference type="Pfam" id="PF15983">
    <property type="entry name" value="DUF4767"/>
    <property type="match status" value="1"/>
</dbReference>
<accession>A0ABR4RN49</accession>
<name>A0ABR4RN49_9LACO</name>
<evidence type="ECO:0000259" key="3">
    <source>
        <dbReference type="Pfam" id="PF22125"/>
    </source>
</evidence>
<proteinExistence type="predicted"/>
<feature type="region of interest" description="Disordered" evidence="1">
    <location>
        <begin position="46"/>
        <end position="87"/>
    </location>
</feature>
<protein>
    <recommendedName>
        <fullName evidence="6">DUF4767 domain-containing protein</fullName>
    </recommendedName>
</protein>
<gene>
    <name evidence="4" type="ORF">Lani381_1536</name>
</gene>
<reference evidence="4 5" key="1">
    <citation type="submission" date="2014-04" db="EMBL/GenBank/DDBJ databases">
        <title>Draft Genome Sequence of Lactobacillus animalis 381-IL-28.</title>
        <authorList>
            <person name="Sturino J.M."/>
            <person name="Rajendran M."/>
            <person name="Altermann E."/>
        </authorList>
    </citation>
    <scope>NUCLEOTIDE SEQUENCE [LARGE SCALE GENOMIC DNA]</scope>
    <source>
        <strain evidence="4 5">381-IL-28</strain>
    </source>
</reference>
<dbReference type="Gene3D" id="3.30.1460.60">
    <property type="match status" value="1"/>
</dbReference>
<dbReference type="Proteomes" id="UP000027129">
    <property type="component" value="Unassembled WGS sequence"/>
</dbReference>
<dbReference type="CDD" id="cd15778">
    <property type="entry name" value="Lreu_0056_like"/>
    <property type="match status" value="1"/>
</dbReference>
<keyword evidence="5" id="KW-1185">Reference proteome</keyword>
<feature type="domain" description="Lreu-0056-like" evidence="3">
    <location>
        <begin position="276"/>
        <end position="343"/>
    </location>
</feature>
<dbReference type="InterPro" id="IPR054365">
    <property type="entry name" value="Lreu_0056-like"/>
</dbReference>
<evidence type="ECO:0008006" key="6">
    <source>
        <dbReference type="Google" id="ProtNLM"/>
    </source>
</evidence>
<feature type="domain" description="DUF4767" evidence="2">
    <location>
        <begin position="85"/>
        <end position="216"/>
    </location>
</feature>
<evidence type="ECO:0000313" key="4">
    <source>
        <dbReference type="EMBL" id="KDA45358.1"/>
    </source>
</evidence>
<dbReference type="EMBL" id="JMHU01000021">
    <property type="protein sequence ID" value="KDA45358.1"/>
    <property type="molecule type" value="Genomic_DNA"/>
</dbReference>
<dbReference type="InterPro" id="IPR031927">
    <property type="entry name" value="DUF4767"/>
</dbReference>
<sequence length="348" mass="37801">MSKLLSQYNSSKAEEVIVIMKKLAVILSLCSVGVLLTACAQKSEPTKKVESSSQVKHSSSSKSSRSSASSTTLDKKASESQSSTPWNADKDAQLQSFISSWQGKMGQSYTKYDGQNSLKASTGTTYPDIFSGNGVYMNNSRLSIGYSPTGEGPYDYNVVAIYNHDGTQPPLPNHITYLFAFHNGQPVALVDQSREGEVRVTETKNADVREAFQRIAGENTTTSSDEKEREPSFNELAVMTYAIGYGDGDINGAKVAADNGFLDLYYMQDSGRYGIGQGTSASTILLQQDGDKMKYWTKDTSGGRSTATARVVEHTVSIAELKSRYFSTAEQRATIEQIASKLKTGTSE</sequence>
<evidence type="ECO:0000313" key="5">
    <source>
        <dbReference type="Proteomes" id="UP000027129"/>
    </source>
</evidence>
<dbReference type="Pfam" id="PF22125">
    <property type="entry name" value="Lreu_0056_like"/>
    <property type="match status" value="1"/>
</dbReference>
<feature type="compositionally biased region" description="Low complexity" evidence="1">
    <location>
        <begin position="51"/>
        <end position="70"/>
    </location>
</feature>
<evidence type="ECO:0000259" key="2">
    <source>
        <dbReference type="Pfam" id="PF15983"/>
    </source>
</evidence>